<dbReference type="Pfam" id="PF16989">
    <property type="entry name" value="T6SS_VasJ"/>
    <property type="match status" value="1"/>
</dbReference>
<feature type="region of interest" description="Disordered" evidence="1">
    <location>
        <begin position="381"/>
        <end position="400"/>
    </location>
</feature>
<sequence>MNHAHPLCTHYLQLAKCAISSDDFMGSDLRYCPEFEELESEVGREATFHETAQTDWKLVRERSETFLETQSKDLRVVAWLAWSLFQCESYKGLQAGLAMLRYLISDHWDEIHPQKPRTRAAAVSWLCLRLEQIQFEQVAIAGQLALFRQLIDDLHAIEGSLSHHLGEGAPLLLPLCRRLDELLTRASQGHPEPGTLGAAFAQVKHVAEQLITPGAPVDNEKTAHKTLRTLQDQTRPLCLYWLKQKSSDIRALRLGRTLLWLPIDTLPEHNAEKVTALRGVPIDKLADFQERFAQRQYADLMTELEACTARSPFWLDGQRLTWECLQALQAEHAMREVEIQLALFLQRVPGLEELQFHDGTPFADPQTRLWIRASVLPHLKANEPPPDLHPKNGDDTTAPWEQSLQDTLPTLQASGLKAAVQHFKKDMRMAGNRREHFLWQLTLARLSFHAKKYELARVQLNALDTLLHNSGLNDWEPDLVLDVLNLLHTCCELLPQNHEVREHKEEIHRRLCHLDVEVVLD</sequence>
<evidence type="ECO:0000259" key="2">
    <source>
        <dbReference type="Pfam" id="PF06812"/>
    </source>
</evidence>
<comment type="caution">
    <text evidence="3">The sequence shown here is derived from an EMBL/GenBank/DDBJ whole genome shotgun (WGS) entry which is preliminary data.</text>
</comment>
<dbReference type="Proteomes" id="UP000239458">
    <property type="component" value="Unassembled WGS sequence"/>
</dbReference>
<reference evidence="3 4" key="1">
    <citation type="submission" date="2017-09" db="EMBL/GenBank/DDBJ databases">
        <title>Genomic, metabolic, and phenotypic characteristics of bacterial isolates from the natural microbiome of the model nematode Caenorhabditis elegans.</title>
        <authorList>
            <person name="Zimmermann J."/>
            <person name="Obeng N."/>
            <person name="Yang W."/>
            <person name="Obeng O."/>
            <person name="Kissoyan K."/>
            <person name="Pees B."/>
            <person name="Dirksen P."/>
            <person name="Hoppner M."/>
            <person name="Franke A."/>
            <person name="Rosenstiel P."/>
            <person name="Leippe M."/>
            <person name="Dierking K."/>
            <person name="Kaleta C."/>
            <person name="Schulenburg H."/>
        </authorList>
    </citation>
    <scope>NUCLEOTIDE SEQUENCE [LARGE SCALE GENOMIC DNA]</scope>
    <source>
        <strain evidence="3 4">MYb184</strain>
    </source>
</reference>
<feature type="domain" description="ImpA N-terminal" evidence="2">
    <location>
        <begin position="18"/>
        <end position="127"/>
    </location>
</feature>
<dbReference type="AlphaFoldDB" id="A0A2S9DLE5"/>
<dbReference type="PANTHER" id="PTHR37024">
    <property type="entry name" value="TYPE VI SECRETION SYSTEM DUF2094 AND IMPA-RELATED DOMAIN PROTEIN"/>
    <property type="match status" value="1"/>
</dbReference>
<organism evidence="3 4">
    <name type="scientific">Pseudomonas cedrina</name>
    <dbReference type="NCBI Taxonomy" id="651740"/>
    <lineage>
        <taxon>Bacteria</taxon>
        <taxon>Pseudomonadati</taxon>
        <taxon>Pseudomonadota</taxon>
        <taxon>Gammaproteobacteria</taxon>
        <taxon>Pseudomonadales</taxon>
        <taxon>Pseudomonadaceae</taxon>
        <taxon>Pseudomonas</taxon>
    </lineage>
</organism>
<accession>A0A2S9DLE5</accession>
<dbReference type="InterPro" id="IPR010657">
    <property type="entry name" value="ImpA_N"/>
</dbReference>
<name>A0A2S9DLE5_PSECE</name>
<gene>
    <name evidence="3" type="ORF">CQ006_18940</name>
</gene>
<evidence type="ECO:0000256" key="1">
    <source>
        <dbReference type="SAM" id="MobiDB-lite"/>
    </source>
</evidence>
<protein>
    <submittedName>
        <fullName evidence="3">Type VI secretion system protein TssA</fullName>
    </submittedName>
</protein>
<dbReference type="InterPro" id="IPR017739">
    <property type="entry name" value="T6SS-assoc_VCA0119"/>
</dbReference>
<dbReference type="PANTHER" id="PTHR37024:SF5">
    <property type="entry name" value="IMPA N-TERMINAL DOMAIN-CONTAINING PROTEIN"/>
    <property type="match status" value="1"/>
</dbReference>
<dbReference type="EMBL" id="PCQE01000035">
    <property type="protein sequence ID" value="PRB99939.1"/>
    <property type="molecule type" value="Genomic_DNA"/>
</dbReference>
<dbReference type="Pfam" id="PF06812">
    <property type="entry name" value="ImpA_N"/>
    <property type="match status" value="1"/>
</dbReference>
<evidence type="ECO:0000313" key="3">
    <source>
        <dbReference type="EMBL" id="PRB99939.1"/>
    </source>
</evidence>
<dbReference type="NCBIfam" id="TIGR03362">
    <property type="entry name" value="VI_chp_7"/>
    <property type="match status" value="1"/>
</dbReference>
<evidence type="ECO:0000313" key="4">
    <source>
        <dbReference type="Proteomes" id="UP000239458"/>
    </source>
</evidence>
<dbReference type="RefSeq" id="WP_105226458.1">
    <property type="nucleotide sequence ID" value="NZ_PCQE01000035.1"/>
</dbReference>
<proteinExistence type="predicted"/>